<dbReference type="InterPro" id="IPR036291">
    <property type="entry name" value="NAD(P)-bd_dom_sf"/>
</dbReference>
<keyword evidence="1 3" id="KW-0560">Oxidoreductase</keyword>
<comment type="similarity">
    <text evidence="3">Belongs to the D-isomer specific 2-hydroxyacid dehydrogenase family.</text>
</comment>
<dbReference type="Pfam" id="PF00389">
    <property type="entry name" value="2-Hacid_dh"/>
    <property type="match status" value="1"/>
</dbReference>
<protein>
    <submittedName>
        <fullName evidence="4">Phosphoglycerate dehydrogenase</fullName>
    </submittedName>
</protein>
<dbReference type="GO" id="GO:0051287">
    <property type="term" value="F:NAD binding"/>
    <property type="evidence" value="ECO:0007669"/>
    <property type="project" value="InterPro"/>
</dbReference>
<dbReference type="OrthoDB" id="9147650at2"/>
<name>A0A1W6LD10_9BURK</name>
<reference evidence="4 5" key="1">
    <citation type="submission" date="2016-04" db="EMBL/GenBank/DDBJ databases">
        <title>Complete genome sequence of natural rubber-degrading, novel Gram-negative bacterium, Rhizobacter gummiphilus strain NS21.</title>
        <authorList>
            <person name="Tabata M."/>
            <person name="Kasai D."/>
            <person name="Fukuda M."/>
        </authorList>
    </citation>
    <scope>NUCLEOTIDE SEQUENCE [LARGE SCALE GENOMIC DNA]</scope>
    <source>
        <strain evidence="4 5">NS21</strain>
    </source>
</reference>
<accession>A0A1W6LD10</accession>
<dbReference type="GO" id="GO:0005829">
    <property type="term" value="C:cytosol"/>
    <property type="evidence" value="ECO:0007669"/>
    <property type="project" value="TreeGrafter"/>
</dbReference>
<evidence type="ECO:0000313" key="4">
    <source>
        <dbReference type="EMBL" id="ARN22103.1"/>
    </source>
</evidence>
<dbReference type="SUPFAM" id="SSF52283">
    <property type="entry name" value="Formate/glycerate dehydrogenase catalytic domain-like"/>
    <property type="match status" value="1"/>
</dbReference>
<dbReference type="STRING" id="946333.A4W93_20585"/>
<dbReference type="Gene3D" id="3.40.50.720">
    <property type="entry name" value="NAD(P)-binding Rossmann-like Domain"/>
    <property type="match status" value="2"/>
</dbReference>
<dbReference type="Pfam" id="PF02826">
    <property type="entry name" value="2-Hacid_dh_C"/>
    <property type="match status" value="1"/>
</dbReference>
<dbReference type="AlphaFoldDB" id="A0A1W6LD10"/>
<dbReference type="Proteomes" id="UP000193427">
    <property type="component" value="Chromosome"/>
</dbReference>
<dbReference type="SUPFAM" id="SSF51735">
    <property type="entry name" value="NAD(P)-binding Rossmann-fold domains"/>
    <property type="match status" value="1"/>
</dbReference>
<dbReference type="GO" id="GO:0016618">
    <property type="term" value="F:hydroxypyruvate reductase [NAD(P)H] activity"/>
    <property type="evidence" value="ECO:0007669"/>
    <property type="project" value="TreeGrafter"/>
</dbReference>
<proteinExistence type="inferred from homology"/>
<dbReference type="PANTHER" id="PTHR10996">
    <property type="entry name" value="2-HYDROXYACID DEHYDROGENASE-RELATED"/>
    <property type="match status" value="1"/>
</dbReference>
<evidence type="ECO:0000256" key="2">
    <source>
        <dbReference type="ARBA" id="ARBA00023027"/>
    </source>
</evidence>
<dbReference type="InterPro" id="IPR006139">
    <property type="entry name" value="D-isomer_2_OHA_DH_cat_dom"/>
</dbReference>
<dbReference type="PANTHER" id="PTHR10996:SF178">
    <property type="entry name" value="2-HYDROXYACID DEHYDROGENASE YGL185C-RELATED"/>
    <property type="match status" value="1"/>
</dbReference>
<dbReference type="EMBL" id="CP015118">
    <property type="protein sequence ID" value="ARN22103.1"/>
    <property type="molecule type" value="Genomic_DNA"/>
</dbReference>
<evidence type="ECO:0000256" key="3">
    <source>
        <dbReference type="RuleBase" id="RU003719"/>
    </source>
</evidence>
<dbReference type="KEGG" id="rgu:A4W93_20585"/>
<sequence>MDLLIVDTLDAEVRQWLESRHTVRYAPELAQDLKAFRLALCNVRALILPASVAFGAKTLPLAPMMRAVGRINSGAENIDAEACQRAGIEVVRSATATAQAEAEFMIGAILSMLRRVPVEGADGMRVGRELGACTVGLIGMPPAARAMASMLSGFGCRVIGYEPSLHASDGVWDRWKVAPMPLRELIETSDALAVQLNYFTRYQGLIGERLLPWCKPNQVMVSVSHSGVFDEKSLADALRSGRMAAGWIDSLEPGALDEGRPLHGIGNLQITPRLASTTRESRLRSAWAVARRIDELLMATPVAPPEFRPTAPGEPLDLAAEPESP</sequence>
<keyword evidence="2" id="KW-0520">NAD</keyword>
<dbReference type="InterPro" id="IPR006140">
    <property type="entry name" value="D-isomer_DH_NAD-bd"/>
</dbReference>
<dbReference type="GO" id="GO:0030267">
    <property type="term" value="F:glyoxylate reductase (NADPH) activity"/>
    <property type="evidence" value="ECO:0007669"/>
    <property type="project" value="TreeGrafter"/>
</dbReference>
<organism evidence="4 5">
    <name type="scientific">Piscinibacter gummiphilus</name>
    <dbReference type="NCBI Taxonomy" id="946333"/>
    <lineage>
        <taxon>Bacteria</taxon>
        <taxon>Pseudomonadati</taxon>
        <taxon>Pseudomonadota</taxon>
        <taxon>Betaproteobacteria</taxon>
        <taxon>Burkholderiales</taxon>
        <taxon>Sphaerotilaceae</taxon>
        <taxon>Piscinibacter</taxon>
    </lineage>
</organism>
<gene>
    <name evidence="4" type="ORF">A4W93_20585</name>
</gene>
<evidence type="ECO:0000313" key="5">
    <source>
        <dbReference type="Proteomes" id="UP000193427"/>
    </source>
</evidence>
<dbReference type="RefSeq" id="WP_085752401.1">
    <property type="nucleotide sequence ID" value="NZ_BSPR01000006.1"/>
</dbReference>
<evidence type="ECO:0000256" key="1">
    <source>
        <dbReference type="ARBA" id="ARBA00023002"/>
    </source>
</evidence>
<dbReference type="InterPro" id="IPR050223">
    <property type="entry name" value="D-isomer_2-hydroxyacid_DH"/>
</dbReference>
<keyword evidence="5" id="KW-1185">Reference proteome</keyword>